<keyword evidence="2" id="KW-1185">Reference proteome</keyword>
<accession>A0AAV0VVP9</accession>
<evidence type="ECO:0000313" key="2">
    <source>
        <dbReference type="Proteomes" id="UP001160148"/>
    </source>
</evidence>
<dbReference type="EMBL" id="CARXXK010000001">
    <property type="protein sequence ID" value="CAI6348254.1"/>
    <property type="molecule type" value="Genomic_DNA"/>
</dbReference>
<evidence type="ECO:0000313" key="1">
    <source>
        <dbReference type="EMBL" id="CAI6348254.1"/>
    </source>
</evidence>
<protein>
    <submittedName>
        <fullName evidence="1">Uncharacterized protein</fullName>
    </submittedName>
</protein>
<organism evidence="1 2">
    <name type="scientific">Macrosiphum euphorbiae</name>
    <name type="common">potato aphid</name>
    <dbReference type="NCBI Taxonomy" id="13131"/>
    <lineage>
        <taxon>Eukaryota</taxon>
        <taxon>Metazoa</taxon>
        <taxon>Ecdysozoa</taxon>
        <taxon>Arthropoda</taxon>
        <taxon>Hexapoda</taxon>
        <taxon>Insecta</taxon>
        <taxon>Pterygota</taxon>
        <taxon>Neoptera</taxon>
        <taxon>Paraneoptera</taxon>
        <taxon>Hemiptera</taxon>
        <taxon>Sternorrhyncha</taxon>
        <taxon>Aphidomorpha</taxon>
        <taxon>Aphidoidea</taxon>
        <taxon>Aphididae</taxon>
        <taxon>Macrosiphini</taxon>
        <taxon>Macrosiphum</taxon>
    </lineage>
</organism>
<proteinExistence type="predicted"/>
<reference evidence="1 2" key="1">
    <citation type="submission" date="2023-01" db="EMBL/GenBank/DDBJ databases">
        <authorList>
            <person name="Whitehead M."/>
        </authorList>
    </citation>
    <scope>NUCLEOTIDE SEQUENCE [LARGE SCALE GENOMIC DNA]</scope>
</reference>
<comment type="caution">
    <text evidence="1">The sequence shown here is derived from an EMBL/GenBank/DDBJ whole genome shotgun (WGS) entry which is preliminary data.</text>
</comment>
<sequence>MARGLFSLVGMQIHPSKSHAVNVVNGNIMAKAITLLDSSVIPSLGDNDLIKYMVINFKDEIIFDQNEFLIHIEKVFRNLVTSPLLRSDQKLNILNQYDYPKLIFPLQKTPVDLLQQSFLECVDMLVRLSVREICGLPADTLIRVFYNNRKVSDLGMLSTFWEASLQHLTVAQRLSRINYQHLKAVRDLPDEIAKCRLRLGNVIGENAQELLEGEFNKWKQLSQRGIGVLWYDKYTLTNAWVSNKGGLSSGEWTNAIKASINSMSNHGTGGRSVSGSRHCRNEVYIVESIPHIRGACPKTELVRNAARHHFRSAIADLF</sequence>
<name>A0AAV0VVP9_9HEMI</name>
<dbReference type="Proteomes" id="UP001160148">
    <property type="component" value="Unassembled WGS sequence"/>
</dbReference>
<dbReference type="AlphaFoldDB" id="A0AAV0VVP9"/>
<gene>
    <name evidence="1" type="ORF">MEUPH1_LOCUS4952</name>
</gene>